<dbReference type="SUPFAM" id="SSF109604">
    <property type="entry name" value="HD-domain/PDEase-like"/>
    <property type="match status" value="1"/>
</dbReference>
<dbReference type="InterPro" id="IPR006674">
    <property type="entry name" value="HD_domain"/>
</dbReference>
<organism evidence="5 6">
    <name type="scientific">Streptomyces gulbargensis</name>
    <dbReference type="NCBI Taxonomy" id="364901"/>
    <lineage>
        <taxon>Bacteria</taxon>
        <taxon>Bacillati</taxon>
        <taxon>Actinomycetota</taxon>
        <taxon>Actinomycetes</taxon>
        <taxon>Kitasatosporales</taxon>
        <taxon>Streptomycetaceae</taxon>
        <taxon>Streptomyces</taxon>
    </lineage>
</organism>
<gene>
    <name evidence="5" type="ORF">GCM10022244_55390</name>
</gene>
<dbReference type="PROSITE" id="PS51832">
    <property type="entry name" value="HD_GYP"/>
    <property type="match status" value="1"/>
</dbReference>
<comment type="caution">
    <text evidence="5">The sequence shown here is derived from an EMBL/GenBank/DDBJ whole genome shotgun (WGS) entry which is preliminary data.</text>
</comment>
<evidence type="ECO:0000313" key="5">
    <source>
        <dbReference type="EMBL" id="GAA3940190.1"/>
    </source>
</evidence>
<dbReference type="EMBL" id="BAABAJ010000030">
    <property type="protein sequence ID" value="GAA3940190.1"/>
    <property type="molecule type" value="Genomic_DNA"/>
</dbReference>
<evidence type="ECO:0000259" key="3">
    <source>
        <dbReference type="PROSITE" id="PS51831"/>
    </source>
</evidence>
<protein>
    <submittedName>
        <fullName evidence="5">HD-GYP domain-containing protein</fullName>
    </submittedName>
</protein>
<dbReference type="NCBIfam" id="TIGR00277">
    <property type="entry name" value="HDIG"/>
    <property type="match status" value="1"/>
</dbReference>
<dbReference type="Proteomes" id="UP001501000">
    <property type="component" value="Unassembled WGS sequence"/>
</dbReference>
<dbReference type="InterPro" id="IPR052020">
    <property type="entry name" value="Cyclic_di-GMP/3'3'-cGAMP_PDE"/>
</dbReference>
<proteinExistence type="predicted"/>
<keyword evidence="6" id="KW-1185">Reference proteome</keyword>
<sequence length="496" mass="51942">MTLVREVPRAARLSVGCALLAAAACALPAVRPGAHTPWGTVALLAALYALCEVPGRCPRLGRALGGSLPLGTGSFFPVLLAAALLLDPAAAALTALPGSLLARVDEPPAALRRLWRAAATALAVWAAARTAALLGGPAALGHGPDAPDLPYALLPAGAAALAFCLALTALDGGIRAAADGLPLGTAWRGLLGRSLAPHTVHGLAGLMTAVLWRSTYGPVAALFVLLPIGISCWVFAQYHRERAAHQATIRALVQAVDIKDRYTRGHSERVGHASVLIARELGMPEDRLDVVRFAGILHDVGKLGVPTRVLRKDGPLTPEERRIIELHPEYGHEMVRGIGFLGEARSAILHHHERMDGTGYPYGLRGEEIPEYARMVAVADAFDAMTSTRCYSRARPVPAAVAELERCAGTHFDPRMVDALVRALDRHGWRPAVTADETAPPAPRPTGAAPAAQVPAPRENGPEEPGRPGRAGETPGPGEATDAPRPAGPSRHRGSA</sequence>
<feature type="compositionally biased region" description="Low complexity" evidence="1">
    <location>
        <begin position="471"/>
        <end position="480"/>
    </location>
</feature>
<feature type="domain" description="HD" evidence="3">
    <location>
        <begin position="263"/>
        <end position="385"/>
    </location>
</feature>
<dbReference type="PANTHER" id="PTHR45228">
    <property type="entry name" value="CYCLIC DI-GMP PHOSPHODIESTERASE TM_0186-RELATED"/>
    <property type="match status" value="1"/>
</dbReference>
<dbReference type="InterPro" id="IPR006675">
    <property type="entry name" value="HDIG_dom"/>
</dbReference>
<evidence type="ECO:0000256" key="1">
    <source>
        <dbReference type="SAM" id="MobiDB-lite"/>
    </source>
</evidence>
<feature type="transmembrane region" description="Helical" evidence="2">
    <location>
        <begin position="75"/>
        <end position="102"/>
    </location>
</feature>
<keyword evidence="2" id="KW-0812">Transmembrane</keyword>
<keyword evidence="2" id="KW-0472">Membrane</keyword>
<dbReference type="PROSITE" id="PS51831">
    <property type="entry name" value="HD"/>
    <property type="match status" value="1"/>
</dbReference>
<dbReference type="InterPro" id="IPR003607">
    <property type="entry name" value="HD/PDEase_dom"/>
</dbReference>
<accession>A0ABP7N944</accession>
<evidence type="ECO:0000313" key="6">
    <source>
        <dbReference type="Proteomes" id="UP001501000"/>
    </source>
</evidence>
<feature type="transmembrane region" description="Helical" evidence="2">
    <location>
        <begin position="151"/>
        <end position="170"/>
    </location>
</feature>
<dbReference type="PROSITE" id="PS51257">
    <property type="entry name" value="PROKAR_LIPOPROTEIN"/>
    <property type="match status" value="1"/>
</dbReference>
<name>A0ABP7N944_9ACTN</name>
<feature type="compositionally biased region" description="Low complexity" evidence="1">
    <location>
        <begin position="445"/>
        <end position="459"/>
    </location>
</feature>
<keyword evidence="2" id="KW-1133">Transmembrane helix</keyword>
<feature type="domain" description="HD-GYP" evidence="4">
    <location>
        <begin position="241"/>
        <end position="436"/>
    </location>
</feature>
<evidence type="ECO:0000259" key="4">
    <source>
        <dbReference type="PROSITE" id="PS51832"/>
    </source>
</evidence>
<reference evidence="6" key="1">
    <citation type="journal article" date="2019" name="Int. J. Syst. Evol. Microbiol.">
        <title>The Global Catalogue of Microorganisms (GCM) 10K type strain sequencing project: providing services to taxonomists for standard genome sequencing and annotation.</title>
        <authorList>
            <consortium name="The Broad Institute Genomics Platform"/>
            <consortium name="The Broad Institute Genome Sequencing Center for Infectious Disease"/>
            <person name="Wu L."/>
            <person name="Ma J."/>
        </authorList>
    </citation>
    <scope>NUCLEOTIDE SEQUENCE [LARGE SCALE GENOMIC DNA]</scope>
    <source>
        <strain evidence="6">JCM 16956</strain>
    </source>
</reference>
<feature type="region of interest" description="Disordered" evidence="1">
    <location>
        <begin position="434"/>
        <end position="496"/>
    </location>
</feature>
<feature type="transmembrane region" description="Helical" evidence="2">
    <location>
        <begin position="114"/>
        <end position="139"/>
    </location>
</feature>
<dbReference type="SMART" id="SM00471">
    <property type="entry name" value="HDc"/>
    <property type="match status" value="1"/>
</dbReference>
<dbReference type="InterPro" id="IPR037522">
    <property type="entry name" value="HD_GYP_dom"/>
</dbReference>
<dbReference type="Pfam" id="PF13487">
    <property type="entry name" value="HD_5"/>
    <property type="match status" value="1"/>
</dbReference>
<dbReference type="CDD" id="cd00077">
    <property type="entry name" value="HDc"/>
    <property type="match status" value="1"/>
</dbReference>
<feature type="transmembrane region" description="Helical" evidence="2">
    <location>
        <begin position="190"/>
        <end position="212"/>
    </location>
</feature>
<dbReference type="PANTHER" id="PTHR45228:SF4">
    <property type="entry name" value="LIPOPROTEIN"/>
    <property type="match status" value="1"/>
</dbReference>
<dbReference type="Gene3D" id="1.10.3210.10">
    <property type="entry name" value="Hypothetical protein af1432"/>
    <property type="match status" value="1"/>
</dbReference>
<evidence type="ECO:0000256" key="2">
    <source>
        <dbReference type="SAM" id="Phobius"/>
    </source>
</evidence>
<feature type="transmembrane region" description="Helical" evidence="2">
    <location>
        <begin position="218"/>
        <end position="236"/>
    </location>
</feature>